<keyword evidence="2" id="KW-1185">Reference proteome</keyword>
<accession>A0A1J4P4K5</accession>
<gene>
    <name evidence="1" type="ORF">WN71_008145</name>
</gene>
<dbReference type="AlphaFoldDB" id="A0A1J4P4K5"/>
<organism evidence="1 2">
    <name type="scientific">Streptomyces mangrovisoli</name>
    <dbReference type="NCBI Taxonomy" id="1428628"/>
    <lineage>
        <taxon>Bacteria</taxon>
        <taxon>Bacillati</taxon>
        <taxon>Actinomycetota</taxon>
        <taxon>Actinomycetes</taxon>
        <taxon>Kitasatosporales</taxon>
        <taxon>Streptomycetaceae</taxon>
        <taxon>Streptomyces</taxon>
    </lineage>
</organism>
<sequence length="165" mass="17989">MPVSRPGGGTEMLRRAVRLVTRLRPRPDRPCAPRPAQVRSLLALLDDAVAAQQHADAAVASCGEPGPVPGQAARDCGDASSALVHLRSRLRELPLADVDLVRTRAYAARLLNYDQWMVHQSVNLAFTVHPDARTEAARLQLNGLGRPADDLRRLRDALRTKQGTP</sequence>
<comment type="caution">
    <text evidence="1">The sequence shown here is derived from an EMBL/GenBank/DDBJ whole genome shotgun (WGS) entry which is preliminary data.</text>
</comment>
<protein>
    <submittedName>
        <fullName evidence="1">Uncharacterized protein</fullName>
    </submittedName>
</protein>
<evidence type="ECO:0000313" key="1">
    <source>
        <dbReference type="EMBL" id="OIJ68382.1"/>
    </source>
</evidence>
<reference evidence="1" key="1">
    <citation type="submission" date="2016-10" db="EMBL/GenBank/DDBJ databases">
        <title>Genome sequence of Streptomyces mangrovisoli MUSC 149.</title>
        <authorList>
            <person name="Lee L.-H."/>
            <person name="Ser H.-L."/>
        </authorList>
    </citation>
    <scope>NUCLEOTIDE SEQUENCE [LARGE SCALE GENOMIC DNA]</scope>
    <source>
        <strain evidence="1">MUSC 149</strain>
    </source>
</reference>
<evidence type="ECO:0000313" key="2">
    <source>
        <dbReference type="Proteomes" id="UP000034196"/>
    </source>
</evidence>
<proteinExistence type="predicted"/>
<name>A0A1J4P4K5_9ACTN</name>
<dbReference type="EMBL" id="LAVA02000016">
    <property type="protein sequence ID" value="OIJ68382.1"/>
    <property type="molecule type" value="Genomic_DNA"/>
</dbReference>
<dbReference type="Proteomes" id="UP000034196">
    <property type="component" value="Unassembled WGS sequence"/>
</dbReference>
<dbReference type="OrthoDB" id="4292856at2"/>